<evidence type="ECO:0000313" key="3">
    <source>
        <dbReference type="Ensembl" id="ENSNMLP00000025699.1"/>
    </source>
</evidence>
<feature type="domain" description="CCHC-type" evidence="2">
    <location>
        <begin position="75"/>
        <end position="91"/>
    </location>
</feature>
<name>A0A8C6TUG2_9GOBI</name>
<keyword evidence="1" id="KW-0863">Zinc-finger</keyword>
<evidence type="ECO:0000256" key="1">
    <source>
        <dbReference type="PROSITE-ProRule" id="PRU00047"/>
    </source>
</evidence>
<reference evidence="3" key="1">
    <citation type="submission" date="2025-08" db="UniProtKB">
        <authorList>
            <consortium name="Ensembl"/>
        </authorList>
    </citation>
    <scope>IDENTIFICATION</scope>
</reference>
<feature type="domain" description="CCHC-type" evidence="2">
    <location>
        <begin position="21"/>
        <end position="37"/>
    </location>
</feature>
<dbReference type="InterPro" id="IPR001878">
    <property type="entry name" value="Znf_CCHC"/>
</dbReference>
<dbReference type="Proteomes" id="UP000694523">
    <property type="component" value="Unplaced"/>
</dbReference>
<evidence type="ECO:0000313" key="4">
    <source>
        <dbReference type="Proteomes" id="UP000694523"/>
    </source>
</evidence>
<dbReference type="PANTHER" id="PTHR22639">
    <property type="entry name" value="GAG-RELATED PROTEIN"/>
    <property type="match status" value="1"/>
</dbReference>
<dbReference type="GO" id="GO:0008270">
    <property type="term" value="F:zinc ion binding"/>
    <property type="evidence" value="ECO:0007669"/>
    <property type="project" value="UniProtKB-KW"/>
</dbReference>
<dbReference type="GO" id="GO:0003690">
    <property type="term" value="F:double-stranded DNA binding"/>
    <property type="evidence" value="ECO:0007669"/>
    <property type="project" value="InterPro"/>
</dbReference>
<evidence type="ECO:0000259" key="2">
    <source>
        <dbReference type="PROSITE" id="PS50158"/>
    </source>
</evidence>
<keyword evidence="4" id="KW-1185">Reference proteome</keyword>
<dbReference type="InterPro" id="IPR036875">
    <property type="entry name" value="Znf_CCHC_sf"/>
</dbReference>
<dbReference type="GO" id="GO:0002218">
    <property type="term" value="P:activation of innate immune response"/>
    <property type="evidence" value="ECO:0007669"/>
    <property type="project" value="InterPro"/>
</dbReference>
<dbReference type="PROSITE" id="PS50158">
    <property type="entry name" value="ZF_CCHC"/>
    <property type="match status" value="2"/>
</dbReference>
<dbReference type="AlphaFoldDB" id="A0A8C6TUG2"/>
<dbReference type="Ensembl" id="ENSNMLT00000028728.1">
    <property type="protein sequence ID" value="ENSNMLP00000025699.1"/>
    <property type="gene ID" value="ENSNMLG00000016400.1"/>
</dbReference>
<keyword evidence="1" id="KW-0862">Zinc</keyword>
<dbReference type="SMART" id="SM00343">
    <property type="entry name" value="ZnF_C2HC"/>
    <property type="match status" value="4"/>
</dbReference>
<sequence length="117" mass="13175">VKMSGRGKGGMHQVRQCPLVKCWRCGHFGHKAKDCQSEALCSLCDERGIIYPDQNTTCFICQSPEHQVRQCPLVKCWRCGHFGHKAKDCQSEALCSLCDERGHTYFTCPSSYKATCV</sequence>
<accession>A0A8C6TUG2</accession>
<reference evidence="3" key="2">
    <citation type="submission" date="2025-09" db="UniProtKB">
        <authorList>
            <consortium name="Ensembl"/>
        </authorList>
    </citation>
    <scope>IDENTIFICATION</scope>
</reference>
<proteinExistence type="predicted"/>
<dbReference type="InterPro" id="IPR042509">
    <property type="entry name" value="ZCCHC3"/>
</dbReference>
<protein>
    <recommendedName>
        <fullName evidence="2">CCHC-type domain-containing protein</fullName>
    </recommendedName>
</protein>
<keyword evidence="1" id="KW-0479">Metal-binding</keyword>
<dbReference type="PANTHER" id="PTHR22639:SF7">
    <property type="entry name" value="CCHC-TYPE DOMAIN-CONTAINING PROTEIN"/>
    <property type="match status" value="1"/>
</dbReference>
<dbReference type="Pfam" id="PF00098">
    <property type="entry name" value="zf-CCHC"/>
    <property type="match status" value="3"/>
</dbReference>
<dbReference type="SUPFAM" id="SSF57756">
    <property type="entry name" value="Retrovirus zinc finger-like domains"/>
    <property type="match status" value="2"/>
</dbReference>
<organism evidence="3 4">
    <name type="scientific">Neogobius melanostomus</name>
    <name type="common">round goby</name>
    <dbReference type="NCBI Taxonomy" id="47308"/>
    <lineage>
        <taxon>Eukaryota</taxon>
        <taxon>Metazoa</taxon>
        <taxon>Chordata</taxon>
        <taxon>Craniata</taxon>
        <taxon>Vertebrata</taxon>
        <taxon>Euteleostomi</taxon>
        <taxon>Actinopterygii</taxon>
        <taxon>Neopterygii</taxon>
        <taxon>Teleostei</taxon>
        <taxon>Neoteleostei</taxon>
        <taxon>Acanthomorphata</taxon>
        <taxon>Gobiaria</taxon>
        <taxon>Gobiiformes</taxon>
        <taxon>Gobioidei</taxon>
        <taxon>Gobiidae</taxon>
        <taxon>Benthophilinae</taxon>
        <taxon>Neogobiini</taxon>
        <taxon>Neogobius</taxon>
    </lineage>
</organism>
<dbReference type="GO" id="GO:0003723">
    <property type="term" value="F:RNA binding"/>
    <property type="evidence" value="ECO:0007669"/>
    <property type="project" value="InterPro"/>
</dbReference>
<dbReference type="Gene3D" id="4.10.60.10">
    <property type="entry name" value="Zinc finger, CCHC-type"/>
    <property type="match status" value="2"/>
</dbReference>